<dbReference type="EMBL" id="VCDI01000009">
    <property type="protein sequence ID" value="TLU70984.1"/>
    <property type="molecule type" value="Genomic_DNA"/>
</dbReference>
<protein>
    <recommendedName>
        <fullName evidence="3">DUF2946 domain-containing protein</fullName>
    </recommendedName>
</protein>
<dbReference type="Proteomes" id="UP000305654">
    <property type="component" value="Unassembled WGS sequence"/>
</dbReference>
<dbReference type="AlphaFoldDB" id="A0A5R9IZW6"/>
<accession>A0A5R9IZW6</accession>
<proteinExistence type="predicted"/>
<reference evidence="1 2" key="1">
    <citation type="submission" date="2019-05" db="EMBL/GenBank/DDBJ databases">
        <authorList>
            <person name="Pankratov T."/>
            <person name="Grouzdev D."/>
        </authorList>
    </citation>
    <scope>NUCLEOTIDE SEQUENCE [LARGE SCALE GENOMIC DNA]</scope>
    <source>
        <strain evidence="1 2">KEBCLARHB70R</strain>
    </source>
</reference>
<keyword evidence="2" id="KW-1185">Reference proteome</keyword>
<name>A0A5R9IZW6_9PROT</name>
<gene>
    <name evidence="1" type="ORF">FE263_19220</name>
</gene>
<dbReference type="RefSeq" id="WP_138327654.1">
    <property type="nucleotide sequence ID" value="NZ_VCDI01000009.1"/>
</dbReference>
<comment type="caution">
    <text evidence="1">The sequence shown here is derived from an EMBL/GenBank/DDBJ whole genome shotgun (WGS) entry which is preliminary data.</text>
</comment>
<evidence type="ECO:0008006" key="3">
    <source>
        <dbReference type="Google" id="ProtNLM"/>
    </source>
</evidence>
<evidence type="ECO:0000313" key="2">
    <source>
        <dbReference type="Proteomes" id="UP000305654"/>
    </source>
</evidence>
<organism evidence="1 2">
    <name type="scientific">Lichenicoccus roseus</name>
    <dbReference type="NCBI Taxonomy" id="2683649"/>
    <lineage>
        <taxon>Bacteria</taxon>
        <taxon>Pseudomonadati</taxon>
        <taxon>Pseudomonadota</taxon>
        <taxon>Alphaproteobacteria</taxon>
        <taxon>Acetobacterales</taxon>
        <taxon>Acetobacteraceae</taxon>
        <taxon>Lichenicoccus</taxon>
    </lineage>
</organism>
<sequence>MPQRVRPGRRPLGGRLAGVAALLALLCQIVLSGMMSAEPVRAERVALSAAGVLCSSGNVPADGHRRPQHHRLDLALCPAIMALELPSSILAPTLLSPPPAVRLVLRVFERPVGRAPPGPVMRVGSPRGPPAAA</sequence>
<evidence type="ECO:0000313" key="1">
    <source>
        <dbReference type="EMBL" id="TLU70984.1"/>
    </source>
</evidence>